<dbReference type="PRINTS" id="PR00762">
    <property type="entry name" value="CLCHANNEL"/>
</dbReference>
<dbReference type="GO" id="GO:0015108">
    <property type="term" value="F:chloride transmembrane transporter activity"/>
    <property type="evidence" value="ECO:0007669"/>
    <property type="project" value="InterPro"/>
</dbReference>
<accession>A0AAX3BDZ1</accession>
<organism evidence="6 7">
    <name type="scientific">Thermospira aquatica</name>
    <dbReference type="NCBI Taxonomy" id="2828656"/>
    <lineage>
        <taxon>Bacteria</taxon>
        <taxon>Pseudomonadati</taxon>
        <taxon>Spirochaetota</taxon>
        <taxon>Spirochaetia</taxon>
        <taxon>Brevinematales</taxon>
        <taxon>Thermospiraceae</taxon>
        <taxon>Thermospira</taxon>
    </lineage>
</organism>
<feature type="transmembrane region" description="Helical" evidence="5">
    <location>
        <begin position="183"/>
        <end position="207"/>
    </location>
</feature>
<dbReference type="AlphaFoldDB" id="A0AAX3BDZ1"/>
<feature type="transmembrane region" description="Helical" evidence="5">
    <location>
        <begin position="147"/>
        <end position="171"/>
    </location>
</feature>
<comment type="subcellular location">
    <subcellularLocation>
        <location evidence="1">Membrane</location>
        <topology evidence="1">Multi-pass membrane protein</topology>
    </subcellularLocation>
</comment>
<evidence type="ECO:0000313" key="7">
    <source>
        <dbReference type="Proteomes" id="UP001056539"/>
    </source>
</evidence>
<feature type="transmembrane region" description="Helical" evidence="5">
    <location>
        <begin position="219"/>
        <end position="242"/>
    </location>
</feature>
<keyword evidence="3 5" id="KW-1133">Transmembrane helix</keyword>
<reference evidence="6" key="1">
    <citation type="submission" date="2021-04" db="EMBL/GenBank/DDBJ databases">
        <authorList>
            <person name="Postec A."/>
        </authorList>
    </citation>
    <scope>NUCLEOTIDE SEQUENCE</scope>
    <source>
        <strain evidence="6">F1F22</strain>
    </source>
</reference>
<gene>
    <name evidence="6" type="ORF">KDW03_00480</name>
</gene>
<dbReference type="KEGG" id="taqu:KDW03_00480"/>
<keyword evidence="2 5" id="KW-0812">Transmembrane</keyword>
<protein>
    <submittedName>
        <fullName evidence="6">Chloride channel protein</fullName>
    </submittedName>
</protein>
<dbReference type="PANTHER" id="PTHR43427:SF12">
    <property type="entry name" value="CHLORIDE TRANSPORTER"/>
    <property type="match status" value="1"/>
</dbReference>
<evidence type="ECO:0000313" key="6">
    <source>
        <dbReference type="EMBL" id="URA10315.1"/>
    </source>
</evidence>
<dbReference type="Pfam" id="PF00654">
    <property type="entry name" value="Voltage_CLC"/>
    <property type="match status" value="1"/>
</dbReference>
<feature type="transmembrane region" description="Helical" evidence="5">
    <location>
        <begin position="376"/>
        <end position="397"/>
    </location>
</feature>
<dbReference type="InterPro" id="IPR014743">
    <property type="entry name" value="Cl-channel_core"/>
</dbReference>
<feature type="transmembrane region" description="Helical" evidence="5">
    <location>
        <begin position="9"/>
        <end position="32"/>
    </location>
</feature>
<keyword evidence="7" id="KW-1185">Reference proteome</keyword>
<reference evidence="6" key="2">
    <citation type="submission" date="2022-06" db="EMBL/GenBank/DDBJ databases">
        <title>Thermospira aquatica gen. nov., sp. nov.</title>
        <authorList>
            <person name="Ben Ali Gam Z."/>
            <person name="Labat M."/>
        </authorList>
    </citation>
    <scope>NUCLEOTIDE SEQUENCE</scope>
    <source>
        <strain evidence="6">F1F22</strain>
    </source>
</reference>
<dbReference type="Gene3D" id="1.10.3080.10">
    <property type="entry name" value="Clc chloride channel"/>
    <property type="match status" value="1"/>
</dbReference>
<evidence type="ECO:0000256" key="1">
    <source>
        <dbReference type="ARBA" id="ARBA00004141"/>
    </source>
</evidence>
<dbReference type="RefSeq" id="WP_271435446.1">
    <property type="nucleotide sequence ID" value="NZ_CP073355.1"/>
</dbReference>
<evidence type="ECO:0000256" key="5">
    <source>
        <dbReference type="SAM" id="Phobius"/>
    </source>
</evidence>
<sequence length="450" mass="49565">MKRRVYEGLLLLFTTVKWLILATLVGIIVGFATTMFLKLLNISIEFTHKFSWYFLFLPLVFFLTIIVIKYLAPEAEGHGTEKVIEAIHKNNGKIHPLVVPVKLVATIITLAFGGSAGKEGPSAQIGAGLASIFSDLLRLNKNDRKKLVICGISAGFAAVFGTPMAGAIFGIEVLIVGSMLYEVLLPSFISGMIAFHIASKLGINYFYHHININMAFNEMLFINIVMAGIFFGLVSFFFIEVLKLFEWSSHKLKIWPPFKGLIGGLALILLTFAFSKQYLGLGLDTIEAVLQGNTIVWYAFIIKIIFTSITLSFGGSGGIITPIFFIGTTAGSVFAELFHLDSSIFAAIGMVSLLAGATNTPIAASIMFIELFGNNVAPYAAISCIISFIMTGHRSVYPSQMIGMRKSILFHEELGTEIKKLKIKYKPENDVLFNKIVKYIDAMKNKHVKK</sequence>
<feature type="transmembrane region" description="Helical" evidence="5">
    <location>
        <begin position="52"/>
        <end position="72"/>
    </location>
</feature>
<dbReference type="EMBL" id="CP073355">
    <property type="protein sequence ID" value="URA10315.1"/>
    <property type="molecule type" value="Genomic_DNA"/>
</dbReference>
<feature type="transmembrane region" description="Helical" evidence="5">
    <location>
        <begin position="295"/>
        <end position="313"/>
    </location>
</feature>
<feature type="transmembrane region" description="Helical" evidence="5">
    <location>
        <begin position="345"/>
        <end position="370"/>
    </location>
</feature>
<evidence type="ECO:0000256" key="2">
    <source>
        <dbReference type="ARBA" id="ARBA00022692"/>
    </source>
</evidence>
<feature type="transmembrane region" description="Helical" evidence="5">
    <location>
        <begin position="319"/>
        <end position="338"/>
    </location>
</feature>
<dbReference type="InterPro" id="IPR050368">
    <property type="entry name" value="ClC-type_chloride_channel"/>
</dbReference>
<evidence type="ECO:0000256" key="4">
    <source>
        <dbReference type="ARBA" id="ARBA00023136"/>
    </source>
</evidence>
<evidence type="ECO:0000256" key="3">
    <source>
        <dbReference type="ARBA" id="ARBA00022989"/>
    </source>
</evidence>
<dbReference type="PANTHER" id="PTHR43427">
    <property type="entry name" value="CHLORIDE CHANNEL PROTEIN CLC-E"/>
    <property type="match status" value="1"/>
</dbReference>
<feature type="transmembrane region" description="Helical" evidence="5">
    <location>
        <begin position="254"/>
        <end position="274"/>
    </location>
</feature>
<dbReference type="InterPro" id="IPR001807">
    <property type="entry name" value="ClC"/>
</dbReference>
<dbReference type="SUPFAM" id="SSF81340">
    <property type="entry name" value="Clc chloride channel"/>
    <property type="match status" value="1"/>
</dbReference>
<dbReference type="Proteomes" id="UP001056539">
    <property type="component" value="Chromosome"/>
</dbReference>
<name>A0AAX3BDZ1_9SPIR</name>
<dbReference type="GO" id="GO:0016020">
    <property type="term" value="C:membrane"/>
    <property type="evidence" value="ECO:0007669"/>
    <property type="project" value="UniProtKB-SubCell"/>
</dbReference>
<proteinExistence type="predicted"/>
<keyword evidence="4 5" id="KW-0472">Membrane</keyword>